<gene>
    <name evidence="7" type="ORF">KIN20_019350</name>
</gene>
<evidence type="ECO:0000313" key="7">
    <source>
        <dbReference type="EMBL" id="KAJ1360390.1"/>
    </source>
</evidence>
<keyword evidence="3 6" id="KW-0687">Ribonucleoprotein</keyword>
<dbReference type="Gene3D" id="1.10.8.50">
    <property type="match status" value="1"/>
</dbReference>
<evidence type="ECO:0000256" key="5">
    <source>
        <dbReference type="ARBA" id="ARBA00035468"/>
    </source>
</evidence>
<keyword evidence="2 6" id="KW-0689">Ribosomal protein</keyword>
<protein>
    <recommendedName>
        <fullName evidence="4">Small ribosomal subunit protein uS13</fullName>
    </recommendedName>
    <alternativeName>
        <fullName evidence="5">40S ribosomal protein S18</fullName>
    </alternativeName>
</protein>
<organism evidence="7 8">
    <name type="scientific">Parelaphostrongylus tenuis</name>
    <name type="common">Meningeal worm</name>
    <dbReference type="NCBI Taxonomy" id="148309"/>
    <lineage>
        <taxon>Eukaryota</taxon>
        <taxon>Metazoa</taxon>
        <taxon>Ecdysozoa</taxon>
        <taxon>Nematoda</taxon>
        <taxon>Chromadorea</taxon>
        <taxon>Rhabditida</taxon>
        <taxon>Rhabditina</taxon>
        <taxon>Rhabditomorpha</taxon>
        <taxon>Strongyloidea</taxon>
        <taxon>Metastrongylidae</taxon>
        <taxon>Parelaphostrongylus</taxon>
    </lineage>
</organism>
<evidence type="ECO:0000313" key="8">
    <source>
        <dbReference type="Proteomes" id="UP001196413"/>
    </source>
</evidence>
<dbReference type="EMBL" id="JAHQIW010003851">
    <property type="protein sequence ID" value="KAJ1360390.1"/>
    <property type="molecule type" value="Genomic_DNA"/>
</dbReference>
<evidence type="ECO:0000256" key="6">
    <source>
        <dbReference type="RuleBase" id="RU003830"/>
    </source>
</evidence>
<dbReference type="GO" id="GO:0005829">
    <property type="term" value="C:cytosol"/>
    <property type="evidence" value="ECO:0007669"/>
    <property type="project" value="TreeGrafter"/>
</dbReference>
<evidence type="ECO:0000256" key="1">
    <source>
        <dbReference type="ARBA" id="ARBA00008080"/>
    </source>
</evidence>
<dbReference type="PANTHER" id="PTHR10871">
    <property type="entry name" value="30S RIBOSOMAL PROTEIN S13/40S RIBOSOMAL PROTEIN S18"/>
    <property type="match status" value="1"/>
</dbReference>
<dbReference type="GO" id="GO:0015935">
    <property type="term" value="C:small ribosomal subunit"/>
    <property type="evidence" value="ECO:0007669"/>
    <property type="project" value="TreeGrafter"/>
</dbReference>
<dbReference type="GO" id="GO:0006412">
    <property type="term" value="P:translation"/>
    <property type="evidence" value="ECO:0007669"/>
    <property type="project" value="InterPro"/>
</dbReference>
<evidence type="ECO:0000256" key="4">
    <source>
        <dbReference type="ARBA" id="ARBA00035166"/>
    </source>
</evidence>
<dbReference type="PIRSF" id="PIRSF002134">
    <property type="entry name" value="Ribosomal_S13"/>
    <property type="match status" value="1"/>
</dbReference>
<dbReference type="PROSITE" id="PS50159">
    <property type="entry name" value="RIBOSOMAL_S13_2"/>
    <property type="match status" value="1"/>
</dbReference>
<comment type="similarity">
    <text evidence="1 6">Belongs to the universal ribosomal protein uS13 family.</text>
</comment>
<sequence length="70" mass="8047">MNSNIDDNRKVPYALTAIKGVARRFALICRRKAGIDVLKRAGELSEHDFEEIVRTMQNPLQYKFPKVVSK</sequence>
<keyword evidence="8" id="KW-1185">Reference proteome</keyword>
<proteinExistence type="inferred from homology"/>
<dbReference type="GO" id="GO:0003735">
    <property type="term" value="F:structural constituent of ribosome"/>
    <property type="evidence" value="ECO:0007669"/>
    <property type="project" value="InterPro"/>
</dbReference>
<dbReference type="SUPFAM" id="SSF46946">
    <property type="entry name" value="S13-like H2TH domain"/>
    <property type="match status" value="1"/>
</dbReference>
<dbReference type="Proteomes" id="UP001196413">
    <property type="component" value="Unassembled WGS sequence"/>
</dbReference>
<dbReference type="PANTHER" id="PTHR10871:SF3">
    <property type="entry name" value="SMALL RIBOSOMAL SUBUNIT PROTEIN US13"/>
    <property type="match status" value="1"/>
</dbReference>
<evidence type="ECO:0000256" key="2">
    <source>
        <dbReference type="ARBA" id="ARBA00022980"/>
    </source>
</evidence>
<dbReference type="InterPro" id="IPR010979">
    <property type="entry name" value="Ribosomal_uS13-like_H2TH"/>
</dbReference>
<comment type="caution">
    <text evidence="7">The sequence shown here is derived from an EMBL/GenBank/DDBJ whole genome shotgun (WGS) entry which is preliminary data.</text>
</comment>
<evidence type="ECO:0000256" key="3">
    <source>
        <dbReference type="ARBA" id="ARBA00023274"/>
    </source>
</evidence>
<dbReference type="AlphaFoldDB" id="A0AAD5MKW0"/>
<reference evidence="7" key="1">
    <citation type="submission" date="2021-06" db="EMBL/GenBank/DDBJ databases">
        <title>Parelaphostrongylus tenuis whole genome reference sequence.</title>
        <authorList>
            <person name="Garwood T.J."/>
            <person name="Larsen P.A."/>
            <person name="Fountain-Jones N.M."/>
            <person name="Garbe J.R."/>
            <person name="Macchietto M.G."/>
            <person name="Kania S.A."/>
            <person name="Gerhold R.W."/>
            <person name="Richards J.E."/>
            <person name="Wolf T.M."/>
        </authorList>
    </citation>
    <scope>NUCLEOTIDE SEQUENCE</scope>
    <source>
        <strain evidence="7">MNPRO001-30</strain>
        <tissue evidence="7">Meninges</tissue>
    </source>
</reference>
<accession>A0AAD5MKW0</accession>
<dbReference type="InterPro" id="IPR001892">
    <property type="entry name" value="Ribosomal_uS13"/>
</dbReference>
<name>A0AAD5MKW0_PARTN</name>
<dbReference type="Pfam" id="PF00416">
    <property type="entry name" value="Ribosomal_S13"/>
    <property type="match status" value="1"/>
</dbReference>
<dbReference type="GO" id="GO:0003723">
    <property type="term" value="F:RNA binding"/>
    <property type="evidence" value="ECO:0007669"/>
    <property type="project" value="InterPro"/>
</dbReference>